<evidence type="ECO:0000313" key="2">
    <source>
        <dbReference type="EMBL" id="NMP20841.1"/>
    </source>
</evidence>
<dbReference type="InterPro" id="IPR036527">
    <property type="entry name" value="SCP2_sterol-bd_dom_sf"/>
</dbReference>
<organism evidence="2 3">
    <name type="scientific">Sulfobacillus harzensis</name>
    <dbReference type="NCBI Taxonomy" id="2729629"/>
    <lineage>
        <taxon>Bacteria</taxon>
        <taxon>Bacillati</taxon>
        <taxon>Bacillota</taxon>
        <taxon>Clostridia</taxon>
        <taxon>Eubacteriales</taxon>
        <taxon>Clostridiales Family XVII. Incertae Sedis</taxon>
        <taxon>Sulfobacillus</taxon>
    </lineage>
</organism>
<dbReference type="Pfam" id="PF02036">
    <property type="entry name" value="SCP2"/>
    <property type="match status" value="1"/>
</dbReference>
<comment type="caution">
    <text evidence="2">The sequence shown here is derived from an EMBL/GenBank/DDBJ whole genome shotgun (WGS) entry which is preliminary data.</text>
</comment>
<reference evidence="2 3" key="1">
    <citation type="submission" date="2020-04" db="EMBL/GenBank/DDBJ databases">
        <authorList>
            <person name="Zhang R."/>
            <person name="Schippers A."/>
        </authorList>
    </citation>
    <scope>NUCLEOTIDE SEQUENCE [LARGE SCALE GENOMIC DNA]</scope>
    <source>
        <strain evidence="2 3">DSM 109850</strain>
    </source>
</reference>
<protein>
    <submittedName>
        <fullName evidence="2">SCP2 sterol-binding domain-containing protein</fullName>
    </submittedName>
</protein>
<keyword evidence="3" id="KW-1185">Reference proteome</keyword>
<dbReference type="InterPro" id="IPR003033">
    <property type="entry name" value="SCP2_sterol-bd_dom"/>
</dbReference>
<dbReference type="AlphaFoldDB" id="A0A7Y0L057"/>
<dbReference type="Gene3D" id="3.30.1050.10">
    <property type="entry name" value="SCP2 sterol-binding domain"/>
    <property type="match status" value="1"/>
</dbReference>
<dbReference type="PANTHER" id="PTHR10094">
    <property type="entry name" value="STEROL CARRIER PROTEIN 2 SCP-2 FAMILY PROTEIN"/>
    <property type="match status" value="1"/>
</dbReference>
<dbReference type="SUPFAM" id="SSF55718">
    <property type="entry name" value="SCP-like"/>
    <property type="match status" value="1"/>
</dbReference>
<dbReference type="GO" id="GO:0005829">
    <property type="term" value="C:cytosol"/>
    <property type="evidence" value="ECO:0007669"/>
    <property type="project" value="TreeGrafter"/>
</dbReference>
<dbReference type="Proteomes" id="UP000533476">
    <property type="component" value="Unassembled WGS sequence"/>
</dbReference>
<dbReference type="EMBL" id="JABBVZ010000001">
    <property type="protein sequence ID" value="NMP20841.1"/>
    <property type="molecule type" value="Genomic_DNA"/>
</dbReference>
<accession>A0A7Y0L057</accession>
<sequence length="107" mass="11193">MTTAEVFSELKTRLEAKGAQQLANSRGVYQFNLTGNDAASYYVSVSDQGAEVTEGQAANAGVTITMTADDFKALAQGSLNPMSAFMSGKLSVAGDMSMALKLQTLIS</sequence>
<dbReference type="RefSeq" id="WP_169095584.1">
    <property type="nucleotide sequence ID" value="NZ_JABBVZ010000001.1"/>
</dbReference>
<evidence type="ECO:0000313" key="3">
    <source>
        <dbReference type="Proteomes" id="UP000533476"/>
    </source>
</evidence>
<proteinExistence type="predicted"/>
<feature type="domain" description="SCP2" evidence="1">
    <location>
        <begin position="8"/>
        <end position="106"/>
    </location>
</feature>
<gene>
    <name evidence="2" type="ORF">HIJ39_00500</name>
</gene>
<name>A0A7Y0L057_9FIRM</name>
<evidence type="ECO:0000259" key="1">
    <source>
        <dbReference type="Pfam" id="PF02036"/>
    </source>
</evidence>
<dbReference type="PANTHER" id="PTHR10094:SF25">
    <property type="entry name" value="SCP2 STEROL-BINDING DOMAIN-CONTAINING PROTEIN 1"/>
    <property type="match status" value="1"/>
</dbReference>